<evidence type="ECO:0000256" key="2">
    <source>
        <dbReference type="SAM" id="MobiDB-lite"/>
    </source>
</evidence>
<dbReference type="SMART" id="SM00448">
    <property type="entry name" value="REC"/>
    <property type="match status" value="1"/>
</dbReference>
<keyword evidence="4" id="KW-0238">DNA-binding</keyword>
<protein>
    <submittedName>
        <fullName evidence="4">DNA-binding NarL/FixJ family response regulator</fullName>
    </submittedName>
</protein>
<feature type="region of interest" description="Disordered" evidence="2">
    <location>
        <begin position="182"/>
        <end position="221"/>
    </location>
</feature>
<dbReference type="EMBL" id="JAVDXU010000001">
    <property type="protein sequence ID" value="MDR7269340.1"/>
    <property type="molecule type" value="Genomic_DNA"/>
</dbReference>
<dbReference type="Pfam" id="PF00072">
    <property type="entry name" value="Response_reg"/>
    <property type="match status" value="1"/>
</dbReference>
<feature type="compositionally biased region" description="Basic and acidic residues" evidence="2">
    <location>
        <begin position="137"/>
        <end position="147"/>
    </location>
</feature>
<dbReference type="Gene3D" id="3.40.50.2300">
    <property type="match status" value="1"/>
</dbReference>
<dbReference type="RefSeq" id="WP_310263928.1">
    <property type="nucleotide sequence ID" value="NZ_JAVDXU010000001.1"/>
</dbReference>
<evidence type="ECO:0000313" key="5">
    <source>
        <dbReference type="Proteomes" id="UP001180453"/>
    </source>
</evidence>
<dbReference type="GO" id="GO:0003677">
    <property type="term" value="F:DNA binding"/>
    <property type="evidence" value="ECO:0007669"/>
    <property type="project" value="UniProtKB-KW"/>
</dbReference>
<evidence type="ECO:0000313" key="4">
    <source>
        <dbReference type="EMBL" id="MDR7269340.1"/>
    </source>
</evidence>
<accession>A0ABU1YKE9</accession>
<comment type="caution">
    <text evidence="4">The sequence shown here is derived from an EMBL/GenBank/DDBJ whole genome shotgun (WGS) entry which is preliminary data.</text>
</comment>
<feature type="domain" description="Response regulatory" evidence="3">
    <location>
        <begin position="4"/>
        <end position="122"/>
    </location>
</feature>
<reference evidence="4 5" key="1">
    <citation type="submission" date="2023-07" db="EMBL/GenBank/DDBJ databases">
        <title>Sorghum-associated microbial communities from plants grown in Nebraska, USA.</title>
        <authorList>
            <person name="Schachtman D."/>
        </authorList>
    </citation>
    <scope>NUCLEOTIDE SEQUENCE [LARGE SCALE GENOMIC DNA]</scope>
    <source>
        <strain evidence="4 5">BE314</strain>
    </source>
</reference>
<dbReference type="PROSITE" id="PS50110">
    <property type="entry name" value="RESPONSE_REGULATORY"/>
    <property type="match status" value="1"/>
</dbReference>
<evidence type="ECO:0000256" key="1">
    <source>
        <dbReference type="PROSITE-ProRule" id="PRU00169"/>
    </source>
</evidence>
<dbReference type="InterPro" id="IPR011006">
    <property type="entry name" value="CheY-like_superfamily"/>
</dbReference>
<feature type="region of interest" description="Disordered" evidence="2">
    <location>
        <begin position="125"/>
        <end position="147"/>
    </location>
</feature>
<name>A0ABU1YKE9_ROSSA</name>
<keyword evidence="5" id="KW-1185">Reference proteome</keyword>
<dbReference type="Proteomes" id="UP001180453">
    <property type="component" value="Unassembled WGS sequence"/>
</dbReference>
<dbReference type="SUPFAM" id="SSF52172">
    <property type="entry name" value="CheY-like"/>
    <property type="match status" value="1"/>
</dbReference>
<keyword evidence="1" id="KW-0597">Phosphoprotein</keyword>
<dbReference type="InterPro" id="IPR001789">
    <property type="entry name" value="Sig_transdc_resp-reg_receiver"/>
</dbReference>
<gene>
    <name evidence="4" type="ORF">J2X20_001969</name>
</gene>
<evidence type="ECO:0000259" key="3">
    <source>
        <dbReference type="PROSITE" id="PS50110"/>
    </source>
</evidence>
<feature type="modified residue" description="4-aspartylphosphate" evidence="1">
    <location>
        <position position="57"/>
    </location>
</feature>
<proteinExistence type="predicted"/>
<organism evidence="4 5">
    <name type="scientific">Roseateles saccharophilus</name>
    <name type="common">Pseudomonas saccharophila</name>
    <dbReference type="NCBI Taxonomy" id="304"/>
    <lineage>
        <taxon>Bacteria</taxon>
        <taxon>Pseudomonadati</taxon>
        <taxon>Pseudomonadota</taxon>
        <taxon>Betaproteobacteria</taxon>
        <taxon>Burkholderiales</taxon>
        <taxon>Sphaerotilaceae</taxon>
        <taxon>Roseateles</taxon>
    </lineage>
</organism>
<sequence length="221" mass="23791">MTIATILIEDSPTIRSELIPALAEFADVEIIATAETADQGIAALKAHADEWRLAVVDMLLKAGNGLQVLRAGRERRSDQYMIVLTNYATPDIRRKSGECGADAVFDKSSEIEQFLELCRQYSTGQTPQAANAPDAPRPGEGDEGSLDREELIGVEELLERVSIDRVLTEAVSGLVEKNAAAVRDHLQRHGPASKMPAANEPESDQKDGASGSTPENVPDGE</sequence>